<dbReference type="Pfam" id="PF23343">
    <property type="entry name" value="REP_ORF2-G2P"/>
    <property type="match status" value="1"/>
</dbReference>
<dbReference type="InterPro" id="IPR056906">
    <property type="entry name" value="ORF2/G2P_dom"/>
</dbReference>
<proteinExistence type="predicted"/>
<accession>U2KSF5</accession>
<dbReference type="PATRIC" id="fig|1395125.3.peg.1102"/>
<sequence>MHPLVELVKDKAVLMPCTSPIIVENNGRKYAVACGKCECCLHKKATIWRTRLRQEMKDNKFCLFFTLTYDNEHVPFFGRAKNNDFYTLDGEEGVQLKGDDNLTYSPKRSVPTSLCRDGVPTITNFDVCDSFAVVSRVDAQKFMKRFRWHLFHLLVKHYKLIFQDKLFTFTQYLGYDGSIPFKEWLDDLDTETYDLYYSVYQYYLTDYEKKKESCKQSVRYFICSEYTPTTFRPHFHGLFWFDDEKAFSYAPRCIFKAWKMCAEININVQPVSGDASAYVSKYVTGNSNLPPVLQAKSTRTFCLASKGPAIGYKSFSDKEVLEMFTRRCIFRSYETISKKGKLSGVSAVPSSAVGRYFPKCYQYSTLSYVDKFRVYTRFIKLSKHDGVEKIDIPASLACFEWYKENTRLYPTTYVDCYGDTHTHDDCWFHQADIAAARACLNWCVKYECHPNHYIYMLDWFWNEYAQFQLYQQCKLLEKFNDVITYDGISIPNYDYQLGADYSFLAMLPFRKEDAVNNHEINTILESHDLHVDLFYDHNNELLDREYLTPYFEYNRPHFKEYLLKVRDDVMNSLKSAKANKQLDFAV</sequence>
<dbReference type="EMBL" id="AWGW01000011">
    <property type="protein sequence ID" value="ERK01417.1"/>
    <property type="molecule type" value="Genomic_DNA"/>
</dbReference>
<name>U2KSF5_9BACT</name>
<evidence type="ECO:0000313" key="3">
    <source>
        <dbReference type="Proteomes" id="UP000017023"/>
    </source>
</evidence>
<protein>
    <recommendedName>
        <fullName evidence="1">Replication-associated protein ORF2/G2P domain-containing protein</fullName>
    </recommendedName>
</protein>
<evidence type="ECO:0000313" key="2">
    <source>
        <dbReference type="EMBL" id="ERK01417.1"/>
    </source>
</evidence>
<dbReference type="Proteomes" id="UP000017023">
    <property type="component" value="Unassembled WGS sequence"/>
</dbReference>
<comment type="caution">
    <text evidence="2">The sequence shown here is derived from an EMBL/GenBank/DDBJ whole genome shotgun (WGS) entry which is preliminary data.</text>
</comment>
<feature type="domain" description="Replication-associated protein ORF2/G2P" evidence="1">
    <location>
        <begin position="201"/>
        <end position="284"/>
    </location>
</feature>
<dbReference type="GeneID" id="78497695"/>
<organism evidence="2 3">
    <name type="scientific">Segatella salivae F0493</name>
    <dbReference type="NCBI Taxonomy" id="1395125"/>
    <lineage>
        <taxon>Bacteria</taxon>
        <taxon>Pseudomonadati</taxon>
        <taxon>Bacteroidota</taxon>
        <taxon>Bacteroidia</taxon>
        <taxon>Bacteroidales</taxon>
        <taxon>Prevotellaceae</taxon>
        <taxon>Segatella</taxon>
    </lineage>
</organism>
<dbReference type="RefSeq" id="WP_021825245.1">
    <property type="nucleotide sequence ID" value="NZ_AWGW01000011.1"/>
</dbReference>
<evidence type="ECO:0000259" key="1">
    <source>
        <dbReference type="Pfam" id="PF23343"/>
    </source>
</evidence>
<reference evidence="2 3" key="1">
    <citation type="submission" date="2013-08" db="EMBL/GenBank/DDBJ databases">
        <authorList>
            <person name="Durkin A.S."/>
            <person name="Haft D.R."/>
            <person name="McCorrison J."/>
            <person name="Torralba M."/>
            <person name="Gillis M."/>
            <person name="Haft D.H."/>
            <person name="Methe B."/>
            <person name="Sutton G."/>
            <person name="Nelson K.E."/>
        </authorList>
    </citation>
    <scope>NUCLEOTIDE SEQUENCE [LARGE SCALE GENOMIC DNA]</scope>
    <source>
        <strain evidence="2 3">F0493</strain>
    </source>
</reference>
<gene>
    <name evidence="2" type="ORF">HMPREF9145_2741</name>
</gene>
<dbReference type="AlphaFoldDB" id="U2KSF5"/>